<organism evidence="2 3">
    <name type="scientific">Hyaloperonospora arabidopsidis (strain Emoy2)</name>
    <name type="common">Downy mildew agent</name>
    <name type="synonym">Peronospora arabidopsidis</name>
    <dbReference type="NCBI Taxonomy" id="559515"/>
    <lineage>
        <taxon>Eukaryota</taxon>
        <taxon>Sar</taxon>
        <taxon>Stramenopiles</taxon>
        <taxon>Oomycota</taxon>
        <taxon>Peronosporomycetes</taxon>
        <taxon>Peronosporales</taxon>
        <taxon>Peronosporaceae</taxon>
        <taxon>Hyaloperonospora</taxon>
    </lineage>
</organism>
<dbReference type="InParanoid" id="M4C1R6"/>
<protein>
    <submittedName>
        <fullName evidence="2">Uncharacterized protein</fullName>
    </submittedName>
</protein>
<dbReference type="AlphaFoldDB" id="M4C1R6"/>
<dbReference type="EnsemblProtists" id="HpaT813017">
    <property type="protein sequence ID" value="HpaP813017"/>
    <property type="gene ID" value="HpaG813017"/>
</dbReference>
<evidence type="ECO:0000256" key="1">
    <source>
        <dbReference type="SAM" id="MobiDB-lite"/>
    </source>
</evidence>
<proteinExistence type="predicted"/>
<feature type="region of interest" description="Disordered" evidence="1">
    <location>
        <begin position="271"/>
        <end position="296"/>
    </location>
</feature>
<dbReference type="VEuPathDB" id="FungiDB:HpaG813017"/>
<accession>M4C1R6</accession>
<dbReference type="eggNOG" id="ENOG502SFJZ">
    <property type="taxonomic scope" value="Eukaryota"/>
</dbReference>
<dbReference type="OMA" id="VDTAYIC"/>
<dbReference type="HOGENOM" id="CLU_925798_0_0_1"/>
<reference evidence="2" key="2">
    <citation type="submission" date="2015-06" db="UniProtKB">
        <authorList>
            <consortium name="EnsemblProtists"/>
        </authorList>
    </citation>
    <scope>IDENTIFICATION</scope>
    <source>
        <strain evidence="2">Emoy2</strain>
    </source>
</reference>
<evidence type="ECO:0000313" key="3">
    <source>
        <dbReference type="Proteomes" id="UP000011713"/>
    </source>
</evidence>
<dbReference type="Proteomes" id="UP000011713">
    <property type="component" value="Unassembled WGS sequence"/>
</dbReference>
<evidence type="ECO:0000313" key="2">
    <source>
        <dbReference type="EnsemblProtists" id="HpaP813017"/>
    </source>
</evidence>
<dbReference type="EMBL" id="CU855843">
    <property type="status" value="NOT_ANNOTATED_CDS"/>
    <property type="molecule type" value="Genomic_DNA"/>
</dbReference>
<sequence length="335" mass="35892">MVFGNSSCCPRERMNVTYRPVVLQLALWSVLMADFALVSAQTSYSLTTASSSATDTSNTTVVEVIPPISTPYASSTDLTVPPVGTVQPAAYFTTDTTNVDTAYICNGDEVARLVKLSENNPYLHSRCTSLAGISSYVFPFNGELGYTQMVAMGLIQECKYYFRAVLLVQLQECVVANVYVRTTAETILQLAATSGNTPTEAQVDAAKGVRKTYNLALRDGHGSASYSSTEGASALTWTIEGDTIDTIASVKTDGQLLMSTDLHIVGTYYPSSSSSSSRQEDPIETPSPSTAPSVKDDAWTSGLRINISGSGRSGVSSWLVVVTIACTWWLHSSQK</sequence>
<name>M4C1R6_HYAAE</name>
<keyword evidence="3" id="KW-1185">Reference proteome</keyword>
<reference evidence="3" key="1">
    <citation type="journal article" date="2010" name="Science">
        <title>Signatures of adaptation to obligate biotrophy in the Hyaloperonospora arabidopsidis genome.</title>
        <authorList>
            <person name="Baxter L."/>
            <person name="Tripathy S."/>
            <person name="Ishaque N."/>
            <person name="Boot N."/>
            <person name="Cabral A."/>
            <person name="Kemen E."/>
            <person name="Thines M."/>
            <person name="Ah-Fong A."/>
            <person name="Anderson R."/>
            <person name="Badejoko W."/>
            <person name="Bittner-Eddy P."/>
            <person name="Boore J.L."/>
            <person name="Chibucos M.C."/>
            <person name="Coates M."/>
            <person name="Dehal P."/>
            <person name="Delehaunty K."/>
            <person name="Dong S."/>
            <person name="Downton P."/>
            <person name="Dumas B."/>
            <person name="Fabro G."/>
            <person name="Fronick C."/>
            <person name="Fuerstenberg S.I."/>
            <person name="Fulton L."/>
            <person name="Gaulin E."/>
            <person name="Govers F."/>
            <person name="Hughes L."/>
            <person name="Humphray S."/>
            <person name="Jiang R.H."/>
            <person name="Judelson H."/>
            <person name="Kamoun S."/>
            <person name="Kyung K."/>
            <person name="Meijer H."/>
            <person name="Minx P."/>
            <person name="Morris P."/>
            <person name="Nelson J."/>
            <person name="Phuntumart V."/>
            <person name="Qutob D."/>
            <person name="Rehmany A."/>
            <person name="Rougon-Cardoso A."/>
            <person name="Ryden P."/>
            <person name="Torto-Alalibo T."/>
            <person name="Studholme D."/>
            <person name="Wang Y."/>
            <person name="Win J."/>
            <person name="Wood J."/>
            <person name="Clifton S.W."/>
            <person name="Rogers J."/>
            <person name="Van den Ackerveken G."/>
            <person name="Jones J.D."/>
            <person name="McDowell J.M."/>
            <person name="Beynon J."/>
            <person name="Tyler B.M."/>
        </authorList>
    </citation>
    <scope>NUCLEOTIDE SEQUENCE [LARGE SCALE GENOMIC DNA]</scope>
    <source>
        <strain evidence="3">Emoy2</strain>
    </source>
</reference>